<feature type="transmembrane region" description="Helical" evidence="5">
    <location>
        <begin position="163"/>
        <end position="187"/>
    </location>
</feature>
<dbReference type="HOGENOM" id="CLU_033465_6_1_1"/>
<comment type="subcellular location">
    <subcellularLocation>
        <location evidence="1">Membrane</location>
        <topology evidence="1">Multi-pass membrane protein</topology>
    </subcellularLocation>
</comment>
<dbReference type="EMBL" id="KN847001">
    <property type="protein sequence ID" value="KIW87936.1"/>
    <property type="molecule type" value="Genomic_DNA"/>
</dbReference>
<evidence type="ECO:0000256" key="2">
    <source>
        <dbReference type="ARBA" id="ARBA00022692"/>
    </source>
</evidence>
<dbReference type="PANTHER" id="PTHR31465:SF9">
    <property type="entry name" value="SPHINGOID LONG-CHAIN BASE TRANSPORTER RSB1"/>
    <property type="match status" value="1"/>
</dbReference>
<dbReference type="RefSeq" id="XP_016614605.1">
    <property type="nucleotide sequence ID" value="XM_016769232.1"/>
</dbReference>
<dbReference type="GeneID" id="27704449"/>
<keyword evidence="4 5" id="KW-0472">Membrane</keyword>
<dbReference type="PANTHER" id="PTHR31465">
    <property type="entry name" value="PROTEIN RTA1-RELATED"/>
    <property type="match status" value="1"/>
</dbReference>
<evidence type="ECO:0000256" key="4">
    <source>
        <dbReference type="ARBA" id="ARBA00023136"/>
    </source>
</evidence>
<proteinExistence type="predicted"/>
<name>A0A0D2ECS5_CLAB1</name>
<dbReference type="Pfam" id="PF04479">
    <property type="entry name" value="RTA1"/>
    <property type="match status" value="1"/>
</dbReference>
<dbReference type="VEuPathDB" id="FungiDB:Z519_11521"/>
<dbReference type="Proteomes" id="UP000053789">
    <property type="component" value="Unassembled WGS sequence"/>
</dbReference>
<keyword evidence="2 5" id="KW-0812">Transmembrane</keyword>
<evidence type="ECO:0000313" key="7">
    <source>
        <dbReference type="Proteomes" id="UP000053789"/>
    </source>
</evidence>
<accession>A0A0D2ECS5</accession>
<feature type="transmembrane region" description="Helical" evidence="5">
    <location>
        <begin position="85"/>
        <end position="107"/>
    </location>
</feature>
<feature type="transmembrane region" description="Helical" evidence="5">
    <location>
        <begin position="128"/>
        <end position="151"/>
    </location>
</feature>
<dbReference type="GO" id="GO:0000324">
    <property type="term" value="C:fungal-type vacuole"/>
    <property type="evidence" value="ECO:0007669"/>
    <property type="project" value="TreeGrafter"/>
</dbReference>
<evidence type="ECO:0000313" key="6">
    <source>
        <dbReference type="EMBL" id="KIW87936.1"/>
    </source>
</evidence>
<evidence type="ECO:0000256" key="1">
    <source>
        <dbReference type="ARBA" id="ARBA00004141"/>
    </source>
</evidence>
<dbReference type="OrthoDB" id="1844152at2759"/>
<evidence type="ECO:0000256" key="5">
    <source>
        <dbReference type="SAM" id="Phobius"/>
    </source>
</evidence>
<dbReference type="AlphaFoldDB" id="A0A0D2ECS5"/>
<evidence type="ECO:0008006" key="8">
    <source>
        <dbReference type="Google" id="ProtNLM"/>
    </source>
</evidence>
<organism evidence="6 7">
    <name type="scientific">Cladophialophora bantiana (strain ATCC 10958 / CBS 173.52 / CDC B-1940 / NIH 8579)</name>
    <name type="common">Xylohypha bantiana</name>
    <dbReference type="NCBI Taxonomy" id="1442370"/>
    <lineage>
        <taxon>Eukaryota</taxon>
        <taxon>Fungi</taxon>
        <taxon>Dikarya</taxon>
        <taxon>Ascomycota</taxon>
        <taxon>Pezizomycotina</taxon>
        <taxon>Eurotiomycetes</taxon>
        <taxon>Chaetothyriomycetidae</taxon>
        <taxon>Chaetothyriales</taxon>
        <taxon>Herpotrichiellaceae</taxon>
        <taxon>Cladophialophora</taxon>
    </lineage>
</organism>
<feature type="transmembrane region" description="Helical" evidence="5">
    <location>
        <begin position="25"/>
        <end position="44"/>
    </location>
</feature>
<feature type="transmembrane region" description="Helical" evidence="5">
    <location>
        <begin position="51"/>
        <end position="73"/>
    </location>
</feature>
<protein>
    <recommendedName>
        <fullName evidence="8">RTA1 domain protein</fullName>
    </recommendedName>
</protein>
<gene>
    <name evidence="6" type="ORF">Z519_11521</name>
</gene>
<keyword evidence="3 5" id="KW-1133">Transmembrane helix</keyword>
<dbReference type="InterPro" id="IPR007568">
    <property type="entry name" value="RTA1"/>
</dbReference>
<feature type="transmembrane region" description="Helical" evidence="5">
    <location>
        <begin position="208"/>
        <end position="229"/>
    </location>
</feature>
<evidence type="ECO:0000256" key="3">
    <source>
        <dbReference type="ARBA" id="ARBA00022989"/>
    </source>
</evidence>
<dbReference type="GO" id="GO:0005886">
    <property type="term" value="C:plasma membrane"/>
    <property type="evidence" value="ECO:0007669"/>
    <property type="project" value="TreeGrafter"/>
</dbReference>
<feature type="transmembrane region" description="Helical" evidence="5">
    <location>
        <begin position="249"/>
        <end position="273"/>
    </location>
</feature>
<reference evidence="6" key="1">
    <citation type="submission" date="2015-01" db="EMBL/GenBank/DDBJ databases">
        <title>The Genome Sequence of Cladophialophora bantiana CBS 173.52.</title>
        <authorList>
            <consortium name="The Broad Institute Genomics Platform"/>
            <person name="Cuomo C."/>
            <person name="de Hoog S."/>
            <person name="Gorbushina A."/>
            <person name="Stielow B."/>
            <person name="Teixiera M."/>
            <person name="Abouelleil A."/>
            <person name="Chapman S.B."/>
            <person name="Priest M."/>
            <person name="Young S.K."/>
            <person name="Wortman J."/>
            <person name="Nusbaum C."/>
            <person name="Birren B."/>
        </authorList>
    </citation>
    <scope>NUCLEOTIDE SEQUENCE [LARGE SCALE GENOMIC DNA]</scope>
    <source>
        <strain evidence="6">CBS 173.52</strain>
    </source>
</reference>
<sequence>MDDECTHVSSGCPSDGSSLGYAPNLPVTIVFLILFGIALLCNIIQGSKYKTWTFMAMMCLGSQSEVIGYIGRIFMHYNPYRLSTFLVQIICLTSGPAFYSAALYLCLSRIIIVYGENLSRISAKMYTRFFIFCDLISLSLQGGGGGVAASATKPSTMSIGNKLMLAGLIFQIVSLGFFAAACADFAIRVRKYPNRKNPIFLKTRMGTGFRAFLLAVALVFVTIFTRCIYRVVELGSGWDSALMRKEVPFIILESGMITIAVFCFVVAHPGFAFGDDFNTIKYMVLTKGGGEEAGFRRENRSTIELTWGQDHENTVGASMI</sequence>
<keyword evidence="7" id="KW-1185">Reference proteome</keyword>